<name>A0AAV5E3A7_ELECO</name>
<dbReference type="SUPFAM" id="SSF48264">
    <property type="entry name" value="Cytochrome P450"/>
    <property type="match status" value="1"/>
</dbReference>
<evidence type="ECO:0000313" key="9">
    <source>
        <dbReference type="Proteomes" id="UP001054889"/>
    </source>
</evidence>
<keyword evidence="4 5" id="KW-0408">Iron</keyword>
<gene>
    <name evidence="8" type="primary">gb04163</name>
    <name evidence="8" type="ORF">PR202_gb04163</name>
</gene>
<evidence type="ECO:0000256" key="6">
    <source>
        <dbReference type="RuleBase" id="RU000461"/>
    </source>
</evidence>
<dbReference type="AlphaFoldDB" id="A0AAV5E3A7"/>
<evidence type="ECO:0000256" key="4">
    <source>
        <dbReference type="ARBA" id="ARBA00023004"/>
    </source>
</evidence>
<comment type="similarity">
    <text evidence="6">Belongs to the cytochrome P450 family.</text>
</comment>
<dbReference type="PRINTS" id="PR00463">
    <property type="entry name" value="EP450I"/>
</dbReference>
<keyword evidence="7" id="KW-0472">Membrane</keyword>
<reference evidence="8" key="1">
    <citation type="journal article" date="2018" name="DNA Res.">
        <title>Multiple hybrid de novo genome assembly of finger millet, an orphan allotetraploid crop.</title>
        <authorList>
            <person name="Hatakeyama M."/>
            <person name="Aluri S."/>
            <person name="Balachadran M.T."/>
            <person name="Sivarajan S.R."/>
            <person name="Patrignani A."/>
            <person name="Gruter S."/>
            <person name="Poveda L."/>
            <person name="Shimizu-Inatsugi R."/>
            <person name="Baeten J."/>
            <person name="Francoijs K.J."/>
            <person name="Nataraja K.N."/>
            <person name="Reddy Y.A.N."/>
            <person name="Phadnis S."/>
            <person name="Ravikumar R.L."/>
            <person name="Schlapbach R."/>
            <person name="Sreeman S.M."/>
            <person name="Shimizu K.K."/>
        </authorList>
    </citation>
    <scope>NUCLEOTIDE SEQUENCE</scope>
</reference>
<dbReference type="GO" id="GO:0020037">
    <property type="term" value="F:heme binding"/>
    <property type="evidence" value="ECO:0007669"/>
    <property type="project" value="InterPro"/>
</dbReference>
<evidence type="ECO:0000256" key="7">
    <source>
        <dbReference type="SAM" id="Phobius"/>
    </source>
</evidence>
<evidence type="ECO:0000256" key="3">
    <source>
        <dbReference type="ARBA" id="ARBA00023002"/>
    </source>
</evidence>
<evidence type="ECO:0000256" key="5">
    <source>
        <dbReference type="PIRSR" id="PIRSR602401-1"/>
    </source>
</evidence>
<reference evidence="8" key="2">
    <citation type="submission" date="2021-12" db="EMBL/GenBank/DDBJ databases">
        <title>Resequencing data analysis of finger millet.</title>
        <authorList>
            <person name="Hatakeyama M."/>
            <person name="Aluri S."/>
            <person name="Balachadran M.T."/>
            <person name="Sivarajan S.R."/>
            <person name="Poveda L."/>
            <person name="Shimizu-Inatsugi R."/>
            <person name="Schlapbach R."/>
            <person name="Sreeman S.M."/>
            <person name="Shimizu K.K."/>
        </authorList>
    </citation>
    <scope>NUCLEOTIDE SEQUENCE</scope>
</reference>
<dbReference type="Gene3D" id="1.10.630.10">
    <property type="entry name" value="Cytochrome P450"/>
    <property type="match status" value="1"/>
</dbReference>
<dbReference type="InterPro" id="IPR002401">
    <property type="entry name" value="Cyt_P450_E_grp-I"/>
</dbReference>
<evidence type="ECO:0000256" key="2">
    <source>
        <dbReference type="ARBA" id="ARBA00022723"/>
    </source>
</evidence>
<dbReference type="EMBL" id="BQKI01000073">
    <property type="protein sequence ID" value="GJN17120.1"/>
    <property type="molecule type" value="Genomic_DNA"/>
</dbReference>
<keyword evidence="9" id="KW-1185">Reference proteome</keyword>
<dbReference type="PROSITE" id="PS00086">
    <property type="entry name" value="CYTOCHROME_P450"/>
    <property type="match status" value="1"/>
</dbReference>
<dbReference type="InterPro" id="IPR017972">
    <property type="entry name" value="Cyt_P450_CS"/>
</dbReference>
<protein>
    <recommendedName>
        <fullName evidence="10">Cytochrome P450</fullName>
    </recommendedName>
</protein>
<feature type="binding site" description="axial binding residue" evidence="5">
    <location>
        <position position="456"/>
    </location>
    <ligand>
        <name>heme</name>
        <dbReference type="ChEBI" id="CHEBI:30413"/>
    </ligand>
    <ligandPart>
        <name>Fe</name>
        <dbReference type="ChEBI" id="CHEBI:18248"/>
    </ligandPart>
</feature>
<dbReference type="PANTHER" id="PTHR47947:SF4">
    <property type="entry name" value="CYTOCHROME P450 CYP81A1"/>
    <property type="match status" value="1"/>
</dbReference>
<dbReference type="InterPro" id="IPR050651">
    <property type="entry name" value="Plant_Cytochrome_P450_Monoox"/>
</dbReference>
<proteinExistence type="inferred from homology"/>
<dbReference type="PRINTS" id="PR00385">
    <property type="entry name" value="P450"/>
</dbReference>
<keyword evidence="2 5" id="KW-0479">Metal-binding</keyword>
<organism evidence="8 9">
    <name type="scientific">Eleusine coracana subsp. coracana</name>
    <dbReference type="NCBI Taxonomy" id="191504"/>
    <lineage>
        <taxon>Eukaryota</taxon>
        <taxon>Viridiplantae</taxon>
        <taxon>Streptophyta</taxon>
        <taxon>Embryophyta</taxon>
        <taxon>Tracheophyta</taxon>
        <taxon>Spermatophyta</taxon>
        <taxon>Magnoliopsida</taxon>
        <taxon>Liliopsida</taxon>
        <taxon>Poales</taxon>
        <taxon>Poaceae</taxon>
        <taxon>PACMAD clade</taxon>
        <taxon>Chloridoideae</taxon>
        <taxon>Cynodonteae</taxon>
        <taxon>Eleusininae</taxon>
        <taxon>Eleusine</taxon>
    </lineage>
</organism>
<dbReference type="InterPro" id="IPR001128">
    <property type="entry name" value="Cyt_P450"/>
</dbReference>
<dbReference type="Proteomes" id="UP001054889">
    <property type="component" value="Unassembled WGS sequence"/>
</dbReference>
<accession>A0AAV5E3A7</accession>
<keyword evidence="6" id="KW-0503">Monooxygenase</keyword>
<dbReference type="FunFam" id="1.10.630.10:FF:000026">
    <property type="entry name" value="Cytochrome P450 82C4"/>
    <property type="match status" value="1"/>
</dbReference>
<evidence type="ECO:0008006" key="10">
    <source>
        <dbReference type="Google" id="ProtNLM"/>
    </source>
</evidence>
<keyword evidence="7" id="KW-1133">Transmembrane helix</keyword>
<keyword evidence="3 6" id="KW-0560">Oxidoreductase</keyword>
<evidence type="ECO:0000256" key="1">
    <source>
        <dbReference type="ARBA" id="ARBA00022617"/>
    </source>
</evidence>
<dbReference type="PANTHER" id="PTHR47947">
    <property type="entry name" value="CYTOCHROME P450 82C3-RELATED"/>
    <property type="match status" value="1"/>
</dbReference>
<dbReference type="GO" id="GO:0016705">
    <property type="term" value="F:oxidoreductase activity, acting on paired donors, with incorporation or reduction of molecular oxygen"/>
    <property type="evidence" value="ECO:0007669"/>
    <property type="project" value="InterPro"/>
</dbReference>
<dbReference type="InterPro" id="IPR036396">
    <property type="entry name" value="Cyt_P450_sf"/>
</dbReference>
<dbReference type="GO" id="GO:0004497">
    <property type="term" value="F:monooxygenase activity"/>
    <property type="evidence" value="ECO:0007669"/>
    <property type="project" value="UniProtKB-KW"/>
</dbReference>
<keyword evidence="7" id="KW-0812">Transmembrane</keyword>
<comment type="caution">
    <text evidence="8">The sequence shown here is derived from an EMBL/GenBank/DDBJ whole genome shotgun (WGS) entry which is preliminary data.</text>
</comment>
<feature type="transmembrane region" description="Helical" evidence="7">
    <location>
        <begin position="6"/>
        <end position="22"/>
    </location>
</feature>
<keyword evidence="1 5" id="KW-0349">Heme</keyword>
<comment type="cofactor">
    <cofactor evidence="5">
        <name>heme</name>
        <dbReference type="ChEBI" id="CHEBI:30413"/>
    </cofactor>
</comment>
<evidence type="ECO:0000313" key="8">
    <source>
        <dbReference type="EMBL" id="GJN17120.1"/>
    </source>
</evidence>
<sequence>MERSYYAAAATFLLIFVLRRLFMVRKKQRRLPPGPPLAFPVLGHLPLLKKPLQNSLVDLAARYGPVVHLRLASRDAVVICSAEVAKECFSGERDIALANRPHFPSFREVSFDFIALGIANYGAHWRNMRRVATVQLLSAHRVNVMSDTVIAREVRAMVRRLARASSSSDGVAAAAARVELKTRLFDLSHSVLMEIFAQRRNTYSGDADADMSEEAREMKGIIEAIVPLLGVANMWDHVPLLRWLDVSGAAKKLVDVVGRRNALIFKMIDGERRKLMERENGEAASDETKSMIGILLELQKTEPEIYTDTYIAALIGNLLGAGTETTSTTVEWAMAALLNQPDLLKKAQEEIDAHVGGSRLLDKNDLPHLPYLHCIINETLRLYTATPMLLPHEASTDCKIHGYDVPAGSMLLVNAYAIHRDPAIWEKPEQFSPERFEDGKAEGKFMIPFGMGRRKCPGENLAMRTMGLVLGALLQCFDWSRVGDAEVDMTPSSGQVLFKAVPLEALCKPRANMSAVLQNI</sequence>
<dbReference type="GO" id="GO:0005506">
    <property type="term" value="F:iron ion binding"/>
    <property type="evidence" value="ECO:0007669"/>
    <property type="project" value="InterPro"/>
</dbReference>
<dbReference type="Pfam" id="PF00067">
    <property type="entry name" value="p450"/>
    <property type="match status" value="1"/>
</dbReference>